<dbReference type="Proteomes" id="UP001589795">
    <property type="component" value="Unassembled WGS sequence"/>
</dbReference>
<dbReference type="RefSeq" id="WP_265507946.1">
    <property type="nucleotide sequence ID" value="NZ_JAOTBE010000049.1"/>
</dbReference>
<dbReference type="EMBL" id="JBHLWQ010000103">
    <property type="protein sequence ID" value="MFC0200814.1"/>
    <property type="molecule type" value="Genomic_DNA"/>
</dbReference>
<comment type="caution">
    <text evidence="4">The sequence shown here is derived from an EMBL/GenBank/DDBJ whole genome shotgun (WGS) entry which is preliminary data.</text>
</comment>
<evidence type="ECO:0000313" key="5">
    <source>
        <dbReference type="Proteomes" id="UP001589795"/>
    </source>
</evidence>
<keyword evidence="2" id="KW-0812">Transmembrane</keyword>
<keyword evidence="2" id="KW-0472">Membrane</keyword>
<evidence type="ECO:0000256" key="1">
    <source>
        <dbReference type="SAM" id="MobiDB-lite"/>
    </source>
</evidence>
<evidence type="ECO:0000259" key="3">
    <source>
        <dbReference type="Pfam" id="PF04471"/>
    </source>
</evidence>
<reference evidence="4 5" key="1">
    <citation type="submission" date="2024-09" db="EMBL/GenBank/DDBJ databases">
        <authorList>
            <person name="Sun Q."/>
            <person name="Mori K."/>
        </authorList>
    </citation>
    <scope>NUCLEOTIDE SEQUENCE [LARGE SCALE GENOMIC DNA]</scope>
    <source>
        <strain evidence="4 5">CCM 7904</strain>
    </source>
</reference>
<proteinExistence type="predicted"/>
<dbReference type="InterPro" id="IPR011335">
    <property type="entry name" value="Restrct_endonuc-II-like"/>
</dbReference>
<feature type="transmembrane region" description="Helical" evidence="2">
    <location>
        <begin position="24"/>
        <end position="40"/>
    </location>
</feature>
<keyword evidence="4" id="KW-0255">Endonuclease</keyword>
<keyword evidence="4" id="KW-0378">Hydrolase</keyword>
<dbReference type="InterPro" id="IPR007560">
    <property type="entry name" value="Restrct_endonuc_IV_Mrr"/>
</dbReference>
<dbReference type="SUPFAM" id="SSF52980">
    <property type="entry name" value="Restriction endonuclease-like"/>
    <property type="match status" value="1"/>
</dbReference>
<protein>
    <submittedName>
        <fullName evidence="4">Restriction endonuclease</fullName>
    </submittedName>
</protein>
<evidence type="ECO:0000256" key="2">
    <source>
        <dbReference type="SAM" id="Phobius"/>
    </source>
</evidence>
<feature type="compositionally biased region" description="Basic residues" evidence="1">
    <location>
        <begin position="45"/>
        <end position="66"/>
    </location>
</feature>
<dbReference type="PANTHER" id="PTHR30015">
    <property type="entry name" value="MRR RESTRICTION SYSTEM PROTEIN"/>
    <property type="match status" value="1"/>
</dbReference>
<evidence type="ECO:0000313" key="4">
    <source>
        <dbReference type="EMBL" id="MFC0200814.1"/>
    </source>
</evidence>
<keyword evidence="4" id="KW-0540">Nuclease</keyword>
<feature type="domain" description="Restriction endonuclease type IV Mrr" evidence="3">
    <location>
        <begin position="76"/>
        <end position="179"/>
    </location>
</feature>
<keyword evidence="2" id="KW-1133">Transmembrane helix</keyword>
<sequence>MALCTLITGLGVLRLADLHRKQEALLALGCALVLLPSWVLRRPGRRRRRKALPRRRASRPSVRKPRPPSTVGIPSDGHDFELWVARRLRQQGWRTRLTQASGDQGIDIIATMGRTRVGIQCKRYKGSVGNKAVQEAMAGKVFHGLHVAAVVTTGTYTRGAEELARKAGVHLFDVDDIAEIRQLIGR</sequence>
<feature type="region of interest" description="Disordered" evidence="1">
    <location>
        <begin position="45"/>
        <end position="75"/>
    </location>
</feature>
<dbReference type="PANTHER" id="PTHR30015:SF6">
    <property type="entry name" value="SLL1429 PROTEIN"/>
    <property type="match status" value="1"/>
</dbReference>
<dbReference type="InterPro" id="IPR052906">
    <property type="entry name" value="Type_IV_Methyl-Rstrct_Enzyme"/>
</dbReference>
<dbReference type="Pfam" id="PF04471">
    <property type="entry name" value="Mrr_cat"/>
    <property type="match status" value="1"/>
</dbReference>
<keyword evidence="5" id="KW-1185">Reference proteome</keyword>
<gene>
    <name evidence="4" type="ORF">ACFFIZ_10960</name>
</gene>
<accession>A0ABV6CJ83</accession>
<dbReference type="Gene3D" id="3.40.1350.10">
    <property type="match status" value="1"/>
</dbReference>
<dbReference type="InterPro" id="IPR011856">
    <property type="entry name" value="tRNA_endonuc-like_dom_sf"/>
</dbReference>
<name>A0ABV6CJ83_9RHOB</name>
<dbReference type="GO" id="GO:0004519">
    <property type="term" value="F:endonuclease activity"/>
    <property type="evidence" value="ECO:0007669"/>
    <property type="project" value="UniProtKB-KW"/>
</dbReference>
<organism evidence="4 5">
    <name type="scientific">Paracoccus rhizosphaerae</name>
    <dbReference type="NCBI Taxonomy" id="1133347"/>
    <lineage>
        <taxon>Bacteria</taxon>
        <taxon>Pseudomonadati</taxon>
        <taxon>Pseudomonadota</taxon>
        <taxon>Alphaproteobacteria</taxon>
        <taxon>Rhodobacterales</taxon>
        <taxon>Paracoccaceae</taxon>
        <taxon>Paracoccus</taxon>
    </lineage>
</organism>